<accession>A0A848B2C3</accession>
<reference evidence="2 3" key="1">
    <citation type="submission" date="2020-04" db="EMBL/GenBank/DDBJ databases">
        <authorList>
            <person name="Hitch T.C.A."/>
            <person name="Wylensek D."/>
            <person name="Clavel T."/>
        </authorList>
    </citation>
    <scope>NUCLEOTIDE SEQUENCE [LARGE SCALE GENOMIC DNA]</scope>
    <source>
        <strain evidence="2 3">COR2-253-APC-1A</strain>
    </source>
</reference>
<proteinExistence type="predicted"/>
<evidence type="ECO:0000313" key="2">
    <source>
        <dbReference type="EMBL" id="NMD87016.1"/>
    </source>
</evidence>
<dbReference type="AlphaFoldDB" id="A0A848B2C3"/>
<feature type="transmembrane region" description="Helical" evidence="1">
    <location>
        <begin position="274"/>
        <end position="303"/>
    </location>
</feature>
<feature type="transmembrane region" description="Helical" evidence="1">
    <location>
        <begin position="205"/>
        <end position="224"/>
    </location>
</feature>
<feature type="transmembrane region" description="Helical" evidence="1">
    <location>
        <begin position="100"/>
        <end position="123"/>
    </location>
</feature>
<dbReference type="EMBL" id="JABAEW010000017">
    <property type="protein sequence ID" value="NMD87016.1"/>
    <property type="molecule type" value="Genomic_DNA"/>
</dbReference>
<protein>
    <recommendedName>
        <fullName evidence="4">Dolichyl-phosphate-mannose-protein mannosyltransferase</fullName>
    </recommendedName>
</protein>
<keyword evidence="1" id="KW-0472">Membrane</keyword>
<sequence length="474" mass="52247">MKKLRKKLMWAGIAILAVFALVYSKTDVTLAGNESTRFAVVQAVGEQSVFHIENTAFKTVDRVVRDGHIYSDKPLPIGWTLGMLYKIPHQIFGLNFTENYYLSVYLVNLFFSGLINILLFVWMFRMFCRIPCGNLYLKFFLALGMSSGTWLLSYSVTLNNHTPAALGVLGLYVALDKFRRIPSVLAATAAGLAAGMVAACDLPSGAVFAVAATAGIFLLAPVAARRKLTGCCIAVGLVVGAGMAALNFVAYGTVVPLYVAGESGTFGLASHESVWKYVFDCLIGTRGLFSYQPFLLLVFPAVFTLWKGSRIADRIMLAAAAVLIVLYLAITVEYGGWAYGFRYLIPVIPVLWYWSGRWVLQEPLNRRRLLPAGGLAAVGVAAALVGSYMPFCVSYEAMRSPQGHFTRKIQSTFVGNLLSWSFETNPDSMLTRALFQRYGAENCWRFLHASASNRKDPEFLRRVVEGIRLWSSGQ</sequence>
<keyword evidence="1" id="KW-1133">Transmembrane helix</keyword>
<name>A0A848B2C3_9BACT</name>
<organism evidence="2 3">
    <name type="scientific">Victivallis vadensis</name>
    <dbReference type="NCBI Taxonomy" id="172901"/>
    <lineage>
        <taxon>Bacteria</taxon>
        <taxon>Pseudomonadati</taxon>
        <taxon>Lentisphaerota</taxon>
        <taxon>Lentisphaeria</taxon>
        <taxon>Victivallales</taxon>
        <taxon>Victivallaceae</taxon>
        <taxon>Victivallis</taxon>
    </lineage>
</organism>
<evidence type="ECO:0000313" key="3">
    <source>
        <dbReference type="Proteomes" id="UP000576225"/>
    </source>
</evidence>
<dbReference type="RefSeq" id="WP_168962579.1">
    <property type="nucleotide sequence ID" value="NZ_JABAEW010000017.1"/>
</dbReference>
<comment type="caution">
    <text evidence="2">The sequence shown here is derived from an EMBL/GenBank/DDBJ whole genome shotgun (WGS) entry which is preliminary data.</text>
</comment>
<feature type="transmembrane region" description="Helical" evidence="1">
    <location>
        <begin position="135"/>
        <end position="152"/>
    </location>
</feature>
<evidence type="ECO:0008006" key="4">
    <source>
        <dbReference type="Google" id="ProtNLM"/>
    </source>
</evidence>
<feature type="transmembrane region" description="Helical" evidence="1">
    <location>
        <begin position="372"/>
        <end position="391"/>
    </location>
</feature>
<evidence type="ECO:0000256" key="1">
    <source>
        <dbReference type="SAM" id="Phobius"/>
    </source>
</evidence>
<gene>
    <name evidence="2" type="ORF">HF882_10510</name>
</gene>
<feature type="transmembrane region" description="Helical" evidence="1">
    <location>
        <begin position="231"/>
        <end position="254"/>
    </location>
</feature>
<keyword evidence="1" id="KW-0812">Transmembrane</keyword>
<feature type="transmembrane region" description="Helical" evidence="1">
    <location>
        <begin position="343"/>
        <end position="360"/>
    </location>
</feature>
<dbReference type="Proteomes" id="UP000576225">
    <property type="component" value="Unassembled WGS sequence"/>
</dbReference>
<feature type="transmembrane region" description="Helical" evidence="1">
    <location>
        <begin position="315"/>
        <end position="337"/>
    </location>
</feature>